<organism evidence="1 2">
    <name type="scientific">Ravibacter arvi</name>
    <dbReference type="NCBI Taxonomy" id="2051041"/>
    <lineage>
        <taxon>Bacteria</taxon>
        <taxon>Pseudomonadati</taxon>
        <taxon>Bacteroidota</taxon>
        <taxon>Cytophagia</taxon>
        <taxon>Cytophagales</taxon>
        <taxon>Spirosomataceae</taxon>
        <taxon>Ravibacter</taxon>
    </lineage>
</organism>
<dbReference type="Proteomes" id="UP001501508">
    <property type="component" value="Unassembled WGS sequence"/>
</dbReference>
<proteinExistence type="predicted"/>
<comment type="caution">
    <text evidence="1">The sequence shown here is derived from an EMBL/GenBank/DDBJ whole genome shotgun (WGS) entry which is preliminary data.</text>
</comment>
<gene>
    <name evidence="1" type="ORF">GCM10023091_12970</name>
</gene>
<evidence type="ECO:0000313" key="1">
    <source>
        <dbReference type="EMBL" id="GAA4435822.1"/>
    </source>
</evidence>
<protein>
    <recommendedName>
        <fullName evidence="3">Gliding motility-associated C-terminal domain-containing protein</fullName>
    </recommendedName>
</protein>
<name>A0ABP8LSP7_9BACT</name>
<dbReference type="RefSeq" id="WP_345027476.1">
    <property type="nucleotide sequence ID" value="NZ_BAABEY010000013.1"/>
</dbReference>
<dbReference type="NCBIfam" id="TIGR04131">
    <property type="entry name" value="Bac_Flav_CTERM"/>
    <property type="match status" value="1"/>
</dbReference>
<keyword evidence="2" id="KW-1185">Reference proteome</keyword>
<evidence type="ECO:0000313" key="2">
    <source>
        <dbReference type="Proteomes" id="UP001501508"/>
    </source>
</evidence>
<accession>A0ABP8LSP7</accession>
<evidence type="ECO:0008006" key="3">
    <source>
        <dbReference type="Google" id="ProtNLM"/>
    </source>
</evidence>
<sequence length="843" mass="92597">MKKVGFWSRRFTGWLAWWLIFLGTVVQAQNARVPGIPGVDAVGVPSKPLNFTHFTAKKRLIDSAWLSHNPGMASHPDAGRIAAEQPDSNAIEVLEKRTETSRYYVDGKNPGRVFSQSAYGALHYKKNGQWLLIDRRLEQKSQYLLEAPHQEEPVGFDLKKQESYIKTGTGTVSFNHWKLYGGKGKVKKLLATADWSNCQAGDDGVLVRDIFPGVDAEMRVERGEVKSSLIVRKWEFPGYEKYFFEDTYQHAKGTALHFPTNKKLKSGVGKLALSVDGKKLAAIGKAFAYVSGRSDLTVDLPYQLEGANQSIVLSENVLGTLLEAGSFVIDPTVTGARSELAQAGHLNSHFDGDNSNCTEDRFAESCSYGWKLQVPGAITVTKLYFDARVEALAPCAMKNLFYKYRIGTGNCGLKVYWIPEVETNEGNKPGFATVEKRDVDNYNNCLQPTCDPTAVDIRLSIMRKCMGTAGCGADCVRGVGPFVVTVEGETLRAAFVLPAAETEICNGEEVRLATKAAFGIVGSGYGYVWTPGGFSGETLTVKPAKTTDYTVTLSDACGKVTEKVKVKVLSDPPKTETSKLTGCGKVSFNGTDYTESIMLKESIKGASGCDSLIRETEIVVYPGKVTEESRDLSGCEFVDYKDTRYTQSTVLDEVYKNALGCDSLHRVINITVQPLEAELLSSSDPASVFLGEVVTLTPKVNRDEFTVVSWEPGSLFDDPTAPKQTVVVNQDATYTVYIESEDGCDGSATVRLMGKDVPGSTLYPSSFTPNGDGINDVWKPIRDADELEVWVYSRWGEVVFHMKGGSREWDGTYKGQPVPAGTYTYRLMVHGRYNYSGMVNVVY</sequence>
<dbReference type="Pfam" id="PF13585">
    <property type="entry name" value="CHU_C"/>
    <property type="match status" value="1"/>
</dbReference>
<dbReference type="InterPro" id="IPR026341">
    <property type="entry name" value="T9SS_type_B"/>
</dbReference>
<dbReference type="EMBL" id="BAABEY010000013">
    <property type="protein sequence ID" value="GAA4435822.1"/>
    <property type="molecule type" value="Genomic_DNA"/>
</dbReference>
<reference evidence="2" key="1">
    <citation type="journal article" date="2019" name="Int. J. Syst. Evol. Microbiol.">
        <title>The Global Catalogue of Microorganisms (GCM) 10K type strain sequencing project: providing services to taxonomists for standard genome sequencing and annotation.</title>
        <authorList>
            <consortium name="The Broad Institute Genomics Platform"/>
            <consortium name="The Broad Institute Genome Sequencing Center for Infectious Disease"/>
            <person name="Wu L."/>
            <person name="Ma J."/>
        </authorList>
    </citation>
    <scope>NUCLEOTIDE SEQUENCE [LARGE SCALE GENOMIC DNA]</scope>
    <source>
        <strain evidence="2">JCM 31920</strain>
    </source>
</reference>